<dbReference type="AlphaFoldDB" id="A0A226E8K2"/>
<accession>A0A226E8K2</accession>
<name>A0A226E8K2_FOLCA</name>
<sequence>MFQAGLGQFIVFANVSLIMYRNTMGSHIQLLLFSWSIIVEILWVIFLEMAGRFHTNAKRTISSWKQMKFRTPQEKRYMSKFRKSCRPLKIGCEGLFIIKRLTGQDDFEDGHCDIVTCDDDVVTNSKIHVILRLDVTCDDDVVTVTKSDEKVSRVSFDM</sequence>
<keyword evidence="3" id="KW-1185">Reference proteome</keyword>
<organism evidence="2 3">
    <name type="scientific">Folsomia candida</name>
    <name type="common">Springtail</name>
    <dbReference type="NCBI Taxonomy" id="158441"/>
    <lineage>
        <taxon>Eukaryota</taxon>
        <taxon>Metazoa</taxon>
        <taxon>Ecdysozoa</taxon>
        <taxon>Arthropoda</taxon>
        <taxon>Hexapoda</taxon>
        <taxon>Collembola</taxon>
        <taxon>Entomobryomorpha</taxon>
        <taxon>Isotomoidea</taxon>
        <taxon>Isotomidae</taxon>
        <taxon>Proisotominae</taxon>
        <taxon>Folsomia</taxon>
    </lineage>
</organism>
<keyword evidence="1" id="KW-0472">Membrane</keyword>
<evidence type="ECO:0000313" key="2">
    <source>
        <dbReference type="EMBL" id="OXA53902.1"/>
    </source>
</evidence>
<reference evidence="2 3" key="1">
    <citation type="submission" date="2015-12" db="EMBL/GenBank/DDBJ databases">
        <title>The genome of Folsomia candida.</title>
        <authorList>
            <person name="Faddeeva A."/>
            <person name="Derks M.F."/>
            <person name="Anvar Y."/>
            <person name="Smit S."/>
            <person name="Van Straalen N."/>
            <person name="Roelofs D."/>
        </authorList>
    </citation>
    <scope>NUCLEOTIDE SEQUENCE [LARGE SCALE GENOMIC DNA]</scope>
    <source>
        <strain evidence="2 3">VU population</strain>
        <tissue evidence="2">Whole body</tissue>
    </source>
</reference>
<keyword evidence="1" id="KW-0812">Transmembrane</keyword>
<evidence type="ECO:0000313" key="3">
    <source>
        <dbReference type="Proteomes" id="UP000198287"/>
    </source>
</evidence>
<dbReference type="EMBL" id="LNIX01000005">
    <property type="protein sequence ID" value="OXA53902.1"/>
    <property type="molecule type" value="Genomic_DNA"/>
</dbReference>
<comment type="caution">
    <text evidence="2">The sequence shown here is derived from an EMBL/GenBank/DDBJ whole genome shotgun (WGS) entry which is preliminary data.</text>
</comment>
<keyword evidence="1" id="KW-1133">Transmembrane helix</keyword>
<evidence type="ECO:0000256" key="1">
    <source>
        <dbReference type="SAM" id="Phobius"/>
    </source>
</evidence>
<feature type="transmembrane region" description="Helical" evidence="1">
    <location>
        <begin position="28"/>
        <end position="50"/>
    </location>
</feature>
<dbReference type="Proteomes" id="UP000198287">
    <property type="component" value="Unassembled WGS sequence"/>
</dbReference>
<proteinExistence type="predicted"/>
<gene>
    <name evidence="2" type="ORF">Fcan01_10405</name>
</gene>
<protein>
    <submittedName>
        <fullName evidence="2">Uncharacterized protein</fullName>
    </submittedName>
</protein>